<keyword evidence="3 6" id="KW-1133">Transmembrane helix</keyword>
<dbReference type="InterPro" id="IPR020846">
    <property type="entry name" value="MFS_dom"/>
</dbReference>
<accession>A0AAE0G6H9</accession>
<feature type="transmembrane region" description="Helical" evidence="6">
    <location>
        <begin position="451"/>
        <end position="474"/>
    </location>
</feature>
<evidence type="ECO:0000313" key="8">
    <source>
        <dbReference type="EMBL" id="KAK3272515.1"/>
    </source>
</evidence>
<evidence type="ECO:0000256" key="5">
    <source>
        <dbReference type="ARBA" id="ARBA00024362"/>
    </source>
</evidence>
<proteinExistence type="inferred from homology"/>
<evidence type="ECO:0000256" key="6">
    <source>
        <dbReference type="SAM" id="Phobius"/>
    </source>
</evidence>
<evidence type="ECO:0000256" key="1">
    <source>
        <dbReference type="ARBA" id="ARBA00004141"/>
    </source>
</evidence>
<dbReference type="SUPFAM" id="SSF103473">
    <property type="entry name" value="MFS general substrate transporter"/>
    <property type="match status" value="1"/>
</dbReference>
<dbReference type="InterPro" id="IPR011701">
    <property type="entry name" value="MFS"/>
</dbReference>
<sequence>MSTSVHLSHAIPLQFRPVKLRNVVQKRPSASKRVLTARCGHLTSPSHTKESGSSILTRSTCFTGRRTGAKTQTLLVKSSAAEASPEESDVDESTGSSQAVVWLCAGALLLCNADRMINSVAQIPMAEELGLNMTSLATLQSAFLSGYGLTQIPGGYAADKLGGPRVLFGGMLLWSLSVILLPLCATFSQPLIALAMARALFGFGSGVAIPAASSVVGQWVAPENKTSGIATVFLLFNMGAGLGPLVAGLMVKSFPWQYVYYTFGFASLAWVIYGWFSLPPAARAPLKAPEPAPKAGADVEPATKEGKAPTKGISKFVISQVAVMTFVHAAYNMGFFTLQAWIPMYLKPLFGEFAGIASAFPWFLSAAVGYSAGLSADYLMKSKGWSNLNTRRFFLGFSSLIPAACLLTLSFTSSPVLAFVLLMVAAGSQATFVSGYHAYVQDVASAQAGQLIGFTNTWGIFSVMAATVGVGYILDKTGNNFSIVFMVTAAVYVALFVVGATFLSGKKLFPDSE</sequence>
<dbReference type="Proteomes" id="UP001190700">
    <property type="component" value="Unassembled WGS sequence"/>
</dbReference>
<feature type="transmembrane region" description="Helical" evidence="6">
    <location>
        <begin position="199"/>
        <end position="221"/>
    </location>
</feature>
<dbReference type="AlphaFoldDB" id="A0AAE0G6H9"/>
<dbReference type="Gene3D" id="1.20.1250.20">
    <property type="entry name" value="MFS general substrate transporter like domains"/>
    <property type="match status" value="2"/>
</dbReference>
<feature type="domain" description="Major facilitator superfamily (MFS) profile" evidence="7">
    <location>
        <begin position="100"/>
        <end position="507"/>
    </location>
</feature>
<evidence type="ECO:0000256" key="2">
    <source>
        <dbReference type="ARBA" id="ARBA00022692"/>
    </source>
</evidence>
<evidence type="ECO:0000256" key="3">
    <source>
        <dbReference type="ARBA" id="ARBA00022989"/>
    </source>
</evidence>
<dbReference type="InterPro" id="IPR036259">
    <property type="entry name" value="MFS_trans_sf"/>
</dbReference>
<comment type="similarity">
    <text evidence="5">Belongs to the major facilitator superfamily. Sodium/anion cotransporter (TC 2.A.1.14) family.</text>
</comment>
<evidence type="ECO:0000259" key="7">
    <source>
        <dbReference type="PROSITE" id="PS50850"/>
    </source>
</evidence>
<dbReference type="PANTHER" id="PTHR11662">
    <property type="entry name" value="SOLUTE CARRIER FAMILY 17"/>
    <property type="match status" value="1"/>
</dbReference>
<dbReference type="InterPro" id="IPR050382">
    <property type="entry name" value="MFS_Na/Anion_cotransporter"/>
</dbReference>
<protein>
    <recommendedName>
        <fullName evidence="7">Major facilitator superfamily (MFS) profile domain-containing protein</fullName>
    </recommendedName>
</protein>
<keyword evidence="9" id="KW-1185">Reference proteome</keyword>
<keyword evidence="4 6" id="KW-0472">Membrane</keyword>
<feature type="transmembrane region" description="Helical" evidence="6">
    <location>
        <begin position="480"/>
        <end position="503"/>
    </location>
</feature>
<dbReference type="PROSITE" id="PS50850">
    <property type="entry name" value="MFS"/>
    <property type="match status" value="1"/>
</dbReference>
<organism evidence="8 9">
    <name type="scientific">Cymbomonas tetramitiformis</name>
    <dbReference type="NCBI Taxonomy" id="36881"/>
    <lineage>
        <taxon>Eukaryota</taxon>
        <taxon>Viridiplantae</taxon>
        <taxon>Chlorophyta</taxon>
        <taxon>Pyramimonadophyceae</taxon>
        <taxon>Pyramimonadales</taxon>
        <taxon>Pyramimonadaceae</taxon>
        <taxon>Cymbomonas</taxon>
    </lineage>
</organism>
<dbReference type="GO" id="GO:0016020">
    <property type="term" value="C:membrane"/>
    <property type="evidence" value="ECO:0007669"/>
    <property type="project" value="UniProtKB-SubCell"/>
</dbReference>
<comment type="caution">
    <text evidence="8">The sequence shown here is derived from an EMBL/GenBank/DDBJ whole genome shotgun (WGS) entry which is preliminary data.</text>
</comment>
<reference evidence="8 9" key="1">
    <citation type="journal article" date="2015" name="Genome Biol. Evol.">
        <title>Comparative Genomics of a Bacterivorous Green Alga Reveals Evolutionary Causalities and Consequences of Phago-Mixotrophic Mode of Nutrition.</title>
        <authorList>
            <person name="Burns J.A."/>
            <person name="Paasch A."/>
            <person name="Narechania A."/>
            <person name="Kim E."/>
        </authorList>
    </citation>
    <scope>NUCLEOTIDE SEQUENCE [LARGE SCALE GENOMIC DNA]</scope>
    <source>
        <strain evidence="8 9">PLY_AMNH</strain>
    </source>
</reference>
<evidence type="ECO:0000256" key="4">
    <source>
        <dbReference type="ARBA" id="ARBA00023136"/>
    </source>
</evidence>
<dbReference type="PANTHER" id="PTHR11662:SF446">
    <property type="entry name" value="SODIUM-DEPENDENT PHOSPHATE TRANSPORT PROTEIN 1, CHLOROPLASTIC"/>
    <property type="match status" value="1"/>
</dbReference>
<dbReference type="GO" id="GO:0022857">
    <property type="term" value="F:transmembrane transporter activity"/>
    <property type="evidence" value="ECO:0007669"/>
    <property type="project" value="InterPro"/>
</dbReference>
<feature type="transmembrane region" description="Helical" evidence="6">
    <location>
        <begin position="353"/>
        <end position="372"/>
    </location>
</feature>
<dbReference type="EMBL" id="LGRX02008923">
    <property type="protein sequence ID" value="KAK3272515.1"/>
    <property type="molecule type" value="Genomic_DNA"/>
</dbReference>
<feature type="transmembrane region" description="Helical" evidence="6">
    <location>
        <begin position="167"/>
        <end position="187"/>
    </location>
</feature>
<feature type="transmembrane region" description="Helical" evidence="6">
    <location>
        <begin position="258"/>
        <end position="276"/>
    </location>
</feature>
<feature type="transmembrane region" description="Helical" evidence="6">
    <location>
        <begin position="227"/>
        <end position="251"/>
    </location>
</feature>
<comment type="subcellular location">
    <subcellularLocation>
        <location evidence="1">Membrane</location>
        <topology evidence="1">Multi-pass membrane protein</topology>
    </subcellularLocation>
</comment>
<keyword evidence="2 6" id="KW-0812">Transmembrane</keyword>
<gene>
    <name evidence="8" type="ORF">CYMTET_19193</name>
</gene>
<feature type="transmembrane region" description="Helical" evidence="6">
    <location>
        <begin position="393"/>
        <end position="411"/>
    </location>
</feature>
<name>A0AAE0G6H9_9CHLO</name>
<feature type="transmembrane region" description="Helical" evidence="6">
    <location>
        <begin position="417"/>
        <end position="439"/>
    </location>
</feature>
<evidence type="ECO:0000313" key="9">
    <source>
        <dbReference type="Proteomes" id="UP001190700"/>
    </source>
</evidence>
<dbReference type="Pfam" id="PF07690">
    <property type="entry name" value="MFS_1"/>
    <property type="match status" value="1"/>
</dbReference>